<feature type="region of interest" description="Disordered" evidence="1">
    <location>
        <begin position="664"/>
        <end position="745"/>
    </location>
</feature>
<dbReference type="Pfam" id="PF00620">
    <property type="entry name" value="RhoGAP"/>
    <property type="match status" value="1"/>
</dbReference>
<dbReference type="SMART" id="SM00324">
    <property type="entry name" value="RhoGAP"/>
    <property type="match status" value="1"/>
</dbReference>
<dbReference type="SUPFAM" id="SSF103657">
    <property type="entry name" value="BAR/IMD domain-like"/>
    <property type="match status" value="1"/>
</dbReference>
<dbReference type="GO" id="GO:0007010">
    <property type="term" value="P:cytoskeleton organization"/>
    <property type="evidence" value="ECO:0007669"/>
    <property type="project" value="TreeGrafter"/>
</dbReference>
<feature type="domain" description="Rho-GAP" evidence="2">
    <location>
        <begin position="418"/>
        <end position="608"/>
    </location>
</feature>
<protein>
    <recommendedName>
        <fullName evidence="2">Rho-GAP domain-containing protein</fullName>
    </recommendedName>
</protein>
<name>A0A8H7PDL8_MORIS</name>
<sequence length="753" mass="85660">MTTVHFHHAFWYRPTKMDDYKNPPDFRAGLNVLHERLAHSELENQDIIRHVRARIESERVYAEHLTSLETMEFLSRDQETGLSQCFSMIRRESTELASSHHRLAQEIATMVLQPLIRLENKYRRVTQSGYDSIDAQIRQFETLFKPLQKLRQARDKRFVEAEAFLSSTSEKDAIDWAGQSFSRAQFGKTIANIKASVLPIKPAGHPVSISYDSLIEYLIKTKITGSERDAKQAIDRLLDLHVLKTVSDQQEGIQTFYQFTDGEVDLHPISPNTPTSKITGILGMWQQPSQDENTRIRLVSIYEGADEAFRTAVEKADGMRLIVEEAMFAHLDEMENIELERIRGLKQAFTTLAATMSNIIPNCKDIYDRLMLYQETLRPDADVQYIVEQYRTARFCPRPILYLDYHNRPTTADRNFGLPLETVTENSILRIPKIMQEGIQQLDTKISVIWTTDVPLDRVHEARAELNVDDSSIDQDKLKKYDPLLLASVLRLYLQELPECLLTFDLYDPVKVLYADSSLDTDTRIKSISNLLSTLPASNYQTTEILFRHLHRLTAGCQAPINEKLSTKLSIVLGPILLRPRVDSTLTVHDKCPHRLVKDLIDHCDNIFSETAHESHQNNIQRTALVAPHDYTNTPIPTRRNTILSYFKGSSKSAMDEPITIIPTTPAPAMSSHKPRPPIAPPRSSTLFEMDGRGSPSKEVFRRSSDTSLISKRPSMSTSVSTSQSSGSVDMDPAPTMMSPISIDNIDAFFDDE</sequence>
<dbReference type="InterPro" id="IPR027267">
    <property type="entry name" value="AH/BAR_dom_sf"/>
</dbReference>
<evidence type="ECO:0000259" key="2">
    <source>
        <dbReference type="PROSITE" id="PS50238"/>
    </source>
</evidence>
<dbReference type="PANTHER" id="PTHR23065:SF17">
    <property type="entry name" value="RHO-GTPASE-ACTIVATING PROTEIN RGD2"/>
    <property type="match status" value="1"/>
</dbReference>
<accession>A0A8H7PDL8</accession>
<evidence type="ECO:0000313" key="3">
    <source>
        <dbReference type="EMBL" id="KAG2171436.1"/>
    </source>
</evidence>
<dbReference type="Pfam" id="PF00611">
    <property type="entry name" value="FCH"/>
    <property type="match status" value="1"/>
</dbReference>
<dbReference type="GO" id="GO:0005737">
    <property type="term" value="C:cytoplasm"/>
    <property type="evidence" value="ECO:0007669"/>
    <property type="project" value="TreeGrafter"/>
</dbReference>
<evidence type="ECO:0000313" key="4">
    <source>
        <dbReference type="Proteomes" id="UP000654370"/>
    </source>
</evidence>
<reference evidence="3" key="1">
    <citation type="submission" date="2020-12" db="EMBL/GenBank/DDBJ databases">
        <title>Metabolic potential, ecology and presence of endohyphal bacteria is reflected in genomic diversity of Mucoromycotina.</title>
        <authorList>
            <person name="Muszewska A."/>
            <person name="Okrasinska A."/>
            <person name="Steczkiewicz K."/>
            <person name="Drgas O."/>
            <person name="Orlowska M."/>
            <person name="Perlinska-Lenart U."/>
            <person name="Aleksandrzak-Piekarczyk T."/>
            <person name="Szatraj K."/>
            <person name="Zielenkiewicz U."/>
            <person name="Pilsyk S."/>
            <person name="Malc E."/>
            <person name="Mieczkowski P."/>
            <person name="Kruszewska J.S."/>
            <person name="Biernat P."/>
            <person name="Pawlowska J."/>
        </authorList>
    </citation>
    <scope>NUCLEOTIDE SEQUENCE</scope>
    <source>
        <strain evidence="3">WA0000067209</strain>
    </source>
</reference>
<dbReference type="PROSITE" id="PS50238">
    <property type="entry name" value="RHOGAP"/>
    <property type="match status" value="1"/>
</dbReference>
<organism evidence="3 4">
    <name type="scientific">Mortierella isabellina</name>
    <name type="common">Filamentous fungus</name>
    <name type="synonym">Umbelopsis isabellina</name>
    <dbReference type="NCBI Taxonomy" id="91625"/>
    <lineage>
        <taxon>Eukaryota</taxon>
        <taxon>Fungi</taxon>
        <taxon>Fungi incertae sedis</taxon>
        <taxon>Mucoromycota</taxon>
        <taxon>Mucoromycotina</taxon>
        <taxon>Umbelopsidomycetes</taxon>
        <taxon>Umbelopsidales</taxon>
        <taxon>Umbelopsidaceae</taxon>
        <taxon>Umbelopsis</taxon>
    </lineage>
</organism>
<dbReference type="Gene3D" id="1.10.555.10">
    <property type="entry name" value="Rho GTPase activation protein"/>
    <property type="match status" value="1"/>
</dbReference>
<dbReference type="GO" id="GO:0000935">
    <property type="term" value="C:division septum"/>
    <property type="evidence" value="ECO:0007669"/>
    <property type="project" value="TreeGrafter"/>
</dbReference>
<dbReference type="GO" id="GO:0005096">
    <property type="term" value="F:GTPase activator activity"/>
    <property type="evidence" value="ECO:0007669"/>
    <property type="project" value="TreeGrafter"/>
</dbReference>
<dbReference type="GO" id="GO:0007264">
    <property type="term" value="P:small GTPase-mediated signal transduction"/>
    <property type="evidence" value="ECO:0007669"/>
    <property type="project" value="TreeGrafter"/>
</dbReference>
<dbReference type="SUPFAM" id="SSF48350">
    <property type="entry name" value="GTPase activation domain, GAP"/>
    <property type="match status" value="1"/>
</dbReference>
<dbReference type="GO" id="GO:0005886">
    <property type="term" value="C:plasma membrane"/>
    <property type="evidence" value="ECO:0007669"/>
    <property type="project" value="TreeGrafter"/>
</dbReference>
<dbReference type="OrthoDB" id="2155291at2759"/>
<feature type="compositionally biased region" description="Low complexity" evidence="1">
    <location>
        <begin position="715"/>
        <end position="732"/>
    </location>
</feature>
<gene>
    <name evidence="3" type="ORF">INT43_009097</name>
</gene>
<dbReference type="Proteomes" id="UP000654370">
    <property type="component" value="Unassembled WGS sequence"/>
</dbReference>
<dbReference type="InterPro" id="IPR008936">
    <property type="entry name" value="Rho_GTPase_activation_prot"/>
</dbReference>
<dbReference type="SMART" id="SM00055">
    <property type="entry name" value="FCH"/>
    <property type="match status" value="1"/>
</dbReference>
<comment type="caution">
    <text evidence="3">The sequence shown here is derived from an EMBL/GenBank/DDBJ whole genome shotgun (WGS) entry which is preliminary data.</text>
</comment>
<proteinExistence type="predicted"/>
<dbReference type="PANTHER" id="PTHR23065">
    <property type="entry name" value="PROLINE-SERINE-THREONINE PHOSPHATASE INTERACTING PROTEIN 1"/>
    <property type="match status" value="1"/>
</dbReference>
<dbReference type="Gene3D" id="1.20.1270.60">
    <property type="entry name" value="Arfaptin homology (AH) domain/BAR domain"/>
    <property type="match status" value="1"/>
</dbReference>
<keyword evidence="4" id="KW-1185">Reference proteome</keyword>
<evidence type="ECO:0000256" key="1">
    <source>
        <dbReference type="SAM" id="MobiDB-lite"/>
    </source>
</evidence>
<dbReference type="InterPro" id="IPR000198">
    <property type="entry name" value="RhoGAP_dom"/>
</dbReference>
<dbReference type="EMBL" id="JAEPQZ010000021">
    <property type="protein sequence ID" value="KAG2171436.1"/>
    <property type="molecule type" value="Genomic_DNA"/>
</dbReference>
<dbReference type="InterPro" id="IPR001060">
    <property type="entry name" value="FCH_dom"/>
</dbReference>
<dbReference type="AlphaFoldDB" id="A0A8H7PDL8"/>